<feature type="region of interest" description="Disordered" evidence="2">
    <location>
        <begin position="1"/>
        <end position="126"/>
    </location>
</feature>
<dbReference type="EMBL" id="JAGTXO010000001">
    <property type="protein sequence ID" value="KAG8470431.1"/>
    <property type="molecule type" value="Genomic_DNA"/>
</dbReference>
<feature type="compositionally biased region" description="Polar residues" evidence="2">
    <location>
        <begin position="57"/>
        <end position="67"/>
    </location>
</feature>
<gene>
    <name evidence="3" type="ORF">KFE25_008852</name>
</gene>
<sequence>MTRDGRLGSPAAPSSLTRGSDDPRLHALQAWAGANGAKLRSGALDGASAEQRGGAQASPTAPRSGSRYSEDPRVRAAQAWAEKSGIILGHGSRDTPVTGARVLSPVEESAERKRQQDAEAEERRKEWIGHHVRSGEFAKAADLGWHHDKAAKRIGLHWRSALRRWRLTARAPSAPRGAGEAGDRALGAASTGARVASPLERARDGVKSPFRARDGYGAMRTDAEERSPAALEQLAAQLRARDEQLREANAELARREHAHEQFSRELHMRMDQALSRIDVDAGARAAQAARIRALESKLDEDVTRERDAAAVARVSAAEEMRAMASARDAALARADALELRLAEAEARLLRLRRTAEDVRTAAGAAGDDASARLSHAVGVFEAERGAHVREVQTLRAQLEEREAATQRALERATALRSGEEEELARARTRGAAEGGMAAQGALSGYQLQLMHVQAQLEDLQAKRSEGARAVLAEVEALTRELALVRRSERDARADAAAAAERETSEKQQLFTAKAETERALVLQMERARRATAELEARAADTLDRREMEFARREAAAEQRAHAARREADGLRELLAAARDETASSAARAASEAQSARDAQARVDAQLTRARTEHAALLHEAHAREEEARAAAAAAEEDGDAAARALAEADQQLEVARAEVARARALRAEIDAARADADELRAQLARARDELDGQAAAGARERERAVAADAAVEETDRELVRARDEISRAIERAADADAARERADELASSAQTSLLRLTEQLAELEASADEARRGWARATAELAREREESSRKVADAFAQGAASGAAADTERAVAAIATAAATESELGAARAEIFNAAGAAPGALTRGAGGTPAARWPALPHAPSPAGDSLSDAALFVSVLGDALNGADRRAADVLRAQAELRRALGAVGATGAKSAPPASRALVDARASNGGGAALLAPLAEAERAARDMAAELSTLKASLFNERTRRPLQLSHRPLAVAVRRLTSLVASSALIVTTASAIASDCEAMAADGISALPAGCLSAARAHERAAAACARAPIADASVAMLARATMLPDLARERAARGLGPYADATDAAAARSWLSIIASVALALGEAGSAGGGATGARPGGSPAEPEQSTLGHAIDVLAAVHAREPTAQARGTVAAHFASGGGRDFLPAHFSSPASSAHARADDFASIASTLTAELSGQRPAAHRSTQPISATTAAARRRVHQAAIAGYLASEQARAANY</sequence>
<feature type="region of interest" description="Disordered" evidence="2">
    <location>
        <begin position="173"/>
        <end position="204"/>
    </location>
</feature>
<feature type="coiled-coil region" evidence="1">
    <location>
        <begin position="524"/>
        <end position="580"/>
    </location>
</feature>
<proteinExistence type="predicted"/>
<feature type="compositionally biased region" description="Polar residues" evidence="2">
    <location>
        <begin position="1191"/>
        <end position="1200"/>
    </location>
</feature>
<organism evidence="3 4">
    <name type="scientific">Diacronema lutheri</name>
    <name type="common">Unicellular marine alga</name>
    <name type="synonym">Monochrysis lutheri</name>
    <dbReference type="NCBI Taxonomy" id="2081491"/>
    <lineage>
        <taxon>Eukaryota</taxon>
        <taxon>Haptista</taxon>
        <taxon>Haptophyta</taxon>
        <taxon>Pavlovophyceae</taxon>
        <taxon>Pavlovales</taxon>
        <taxon>Pavlovaceae</taxon>
        <taxon>Diacronema</taxon>
    </lineage>
</organism>
<evidence type="ECO:0000256" key="1">
    <source>
        <dbReference type="SAM" id="Coils"/>
    </source>
</evidence>
<feature type="coiled-coil region" evidence="1">
    <location>
        <begin position="327"/>
        <end position="361"/>
    </location>
</feature>
<dbReference type="AlphaFoldDB" id="A0A8J5XWP5"/>
<feature type="coiled-coil region" evidence="1">
    <location>
        <begin position="231"/>
        <end position="265"/>
    </location>
</feature>
<feature type="region of interest" description="Disordered" evidence="2">
    <location>
        <begin position="621"/>
        <end position="642"/>
    </location>
</feature>
<reference evidence="3" key="1">
    <citation type="submission" date="2021-05" db="EMBL/GenBank/DDBJ databases">
        <title>The genome of the haptophyte Pavlova lutheri (Diacronema luteri, Pavlovales) - a model for lipid biosynthesis in eukaryotic algae.</title>
        <authorList>
            <person name="Hulatt C.J."/>
            <person name="Posewitz M.C."/>
        </authorList>
    </citation>
    <scope>NUCLEOTIDE SEQUENCE</scope>
    <source>
        <strain evidence="3">NIVA-4/92</strain>
    </source>
</reference>
<feature type="compositionally biased region" description="Low complexity" evidence="2">
    <location>
        <begin position="582"/>
        <end position="597"/>
    </location>
</feature>
<comment type="caution">
    <text evidence="3">The sequence shown here is derived from an EMBL/GenBank/DDBJ whole genome shotgun (WGS) entry which is preliminary data.</text>
</comment>
<accession>A0A8J5XWP5</accession>
<feature type="compositionally biased region" description="Basic and acidic residues" evidence="2">
    <location>
        <begin position="109"/>
        <end position="126"/>
    </location>
</feature>
<evidence type="ECO:0000313" key="3">
    <source>
        <dbReference type="EMBL" id="KAG8470431.1"/>
    </source>
</evidence>
<evidence type="ECO:0000313" key="4">
    <source>
        <dbReference type="Proteomes" id="UP000751190"/>
    </source>
</evidence>
<keyword evidence="4" id="KW-1185">Reference proteome</keyword>
<feature type="coiled-coil region" evidence="1">
    <location>
        <begin position="391"/>
        <end position="462"/>
    </location>
</feature>
<evidence type="ECO:0000256" key="2">
    <source>
        <dbReference type="SAM" id="MobiDB-lite"/>
    </source>
</evidence>
<name>A0A8J5XWP5_DIALT</name>
<dbReference type="Proteomes" id="UP000751190">
    <property type="component" value="Unassembled WGS sequence"/>
</dbReference>
<keyword evidence="1" id="KW-0175">Coiled coil</keyword>
<feature type="region of interest" description="Disordered" evidence="2">
    <location>
        <begin position="582"/>
        <end position="603"/>
    </location>
</feature>
<feature type="region of interest" description="Disordered" evidence="2">
    <location>
        <begin position="1182"/>
        <end position="1201"/>
    </location>
</feature>
<protein>
    <submittedName>
        <fullName evidence="3">Uncharacterized protein</fullName>
    </submittedName>
</protein>